<protein>
    <submittedName>
        <fullName evidence="3">Uncharacterized protein</fullName>
    </submittedName>
</protein>
<dbReference type="EMBL" id="ML210724">
    <property type="protein sequence ID" value="TFK16592.1"/>
    <property type="molecule type" value="Genomic_DNA"/>
</dbReference>
<gene>
    <name evidence="3" type="ORF">FA15DRAFT_662040</name>
</gene>
<feature type="region of interest" description="Disordered" evidence="1">
    <location>
        <begin position="66"/>
        <end position="103"/>
    </location>
</feature>
<keyword evidence="2" id="KW-1133">Transmembrane helix</keyword>
<proteinExistence type="predicted"/>
<organism evidence="3 4">
    <name type="scientific">Coprinopsis marcescibilis</name>
    <name type="common">Agaric fungus</name>
    <name type="synonym">Psathyrella marcescibilis</name>
    <dbReference type="NCBI Taxonomy" id="230819"/>
    <lineage>
        <taxon>Eukaryota</taxon>
        <taxon>Fungi</taxon>
        <taxon>Dikarya</taxon>
        <taxon>Basidiomycota</taxon>
        <taxon>Agaricomycotina</taxon>
        <taxon>Agaricomycetes</taxon>
        <taxon>Agaricomycetidae</taxon>
        <taxon>Agaricales</taxon>
        <taxon>Agaricineae</taxon>
        <taxon>Psathyrellaceae</taxon>
        <taxon>Coprinopsis</taxon>
    </lineage>
</organism>
<name>A0A5C3K9Q2_COPMA</name>
<evidence type="ECO:0000256" key="1">
    <source>
        <dbReference type="SAM" id="MobiDB-lite"/>
    </source>
</evidence>
<evidence type="ECO:0000313" key="3">
    <source>
        <dbReference type="EMBL" id="TFK16592.1"/>
    </source>
</evidence>
<evidence type="ECO:0000313" key="4">
    <source>
        <dbReference type="Proteomes" id="UP000307440"/>
    </source>
</evidence>
<evidence type="ECO:0000256" key="2">
    <source>
        <dbReference type="SAM" id="Phobius"/>
    </source>
</evidence>
<reference evidence="3 4" key="1">
    <citation type="journal article" date="2019" name="Nat. Ecol. Evol.">
        <title>Megaphylogeny resolves global patterns of mushroom evolution.</title>
        <authorList>
            <person name="Varga T."/>
            <person name="Krizsan K."/>
            <person name="Foldi C."/>
            <person name="Dima B."/>
            <person name="Sanchez-Garcia M."/>
            <person name="Sanchez-Ramirez S."/>
            <person name="Szollosi G.J."/>
            <person name="Szarkandi J.G."/>
            <person name="Papp V."/>
            <person name="Albert L."/>
            <person name="Andreopoulos W."/>
            <person name="Angelini C."/>
            <person name="Antonin V."/>
            <person name="Barry K.W."/>
            <person name="Bougher N.L."/>
            <person name="Buchanan P."/>
            <person name="Buyck B."/>
            <person name="Bense V."/>
            <person name="Catcheside P."/>
            <person name="Chovatia M."/>
            <person name="Cooper J."/>
            <person name="Damon W."/>
            <person name="Desjardin D."/>
            <person name="Finy P."/>
            <person name="Geml J."/>
            <person name="Haridas S."/>
            <person name="Hughes K."/>
            <person name="Justo A."/>
            <person name="Karasinski D."/>
            <person name="Kautmanova I."/>
            <person name="Kiss B."/>
            <person name="Kocsube S."/>
            <person name="Kotiranta H."/>
            <person name="LaButti K.M."/>
            <person name="Lechner B.E."/>
            <person name="Liimatainen K."/>
            <person name="Lipzen A."/>
            <person name="Lukacs Z."/>
            <person name="Mihaltcheva S."/>
            <person name="Morgado L.N."/>
            <person name="Niskanen T."/>
            <person name="Noordeloos M.E."/>
            <person name="Ohm R.A."/>
            <person name="Ortiz-Santana B."/>
            <person name="Ovrebo C."/>
            <person name="Racz N."/>
            <person name="Riley R."/>
            <person name="Savchenko A."/>
            <person name="Shiryaev A."/>
            <person name="Soop K."/>
            <person name="Spirin V."/>
            <person name="Szebenyi C."/>
            <person name="Tomsovsky M."/>
            <person name="Tulloss R.E."/>
            <person name="Uehling J."/>
            <person name="Grigoriev I.V."/>
            <person name="Vagvolgyi C."/>
            <person name="Papp T."/>
            <person name="Martin F.M."/>
            <person name="Miettinen O."/>
            <person name="Hibbett D.S."/>
            <person name="Nagy L.G."/>
        </authorList>
    </citation>
    <scope>NUCLEOTIDE SEQUENCE [LARGE SCALE GENOMIC DNA]</scope>
    <source>
        <strain evidence="3 4">CBS 121175</strain>
    </source>
</reference>
<keyword evidence="2" id="KW-0812">Transmembrane</keyword>
<dbReference type="AlphaFoldDB" id="A0A5C3K9Q2"/>
<dbReference type="Proteomes" id="UP000307440">
    <property type="component" value="Unassembled WGS sequence"/>
</dbReference>
<sequence length="139" mass="15162">MCLDGLVLIVEVAQLVIVVILKVAAIVSSALQPWFRVVSAKPNLRGCPVPEEPGSYSPLLQVEKNHTTSKTDIRTKTKTKTKTKTSNNGTILPPPNPGKAGKREPFGAVVRLKLCVFQEARMTEGADVVGELWIRKSEE</sequence>
<accession>A0A5C3K9Q2</accession>
<feature type="transmembrane region" description="Helical" evidence="2">
    <location>
        <begin position="6"/>
        <end position="31"/>
    </location>
</feature>
<feature type="compositionally biased region" description="Basic and acidic residues" evidence="1">
    <location>
        <begin position="66"/>
        <end position="75"/>
    </location>
</feature>
<keyword evidence="4" id="KW-1185">Reference proteome</keyword>
<keyword evidence="2" id="KW-0472">Membrane</keyword>